<evidence type="ECO:0008006" key="5">
    <source>
        <dbReference type="Google" id="ProtNLM"/>
    </source>
</evidence>
<comment type="caution">
    <text evidence="3">The sequence shown here is derived from an EMBL/GenBank/DDBJ whole genome shotgun (WGS) entry which is preliminary data.</text>
</comment>
<proteinExistence type="predicted"/>
<evidence type="ECO:0000256" key="1">
    <source>
        <dbReference type="SAM" id="MobiDB-lite"/>
    </source>
</evidence>
<protein>
    <recommendedName>
        <fullName evidence="5">DUF4307 domain-containing protein</fullName>
    </recommendedName>
</protein>
<gene>
    <name evidence="3" type="ORF">CUD01_02760</name>
</gene>
<evidence type="ECO:0000313" key="4">
    <source>
        <dbReference type="Proteomes" id="UP000315842"/>
    </source>
</evidence>
<keyword evidence="2" id="KW-0812">Transmembrane</keyword>
<reference evidence="3 4" key="1">
    <citation type="submission" date="2019-06" db="EMBL/GenBank/DDBJ databases">
        <title>Whole genome shotgun sequence of Cellulomonas uda NBRC 3747.</title>
        <authorList>
            <person name="Hosoyama A."/>
            <person name="Uohara A."/>
            <person name="Ohji S."/>
            <person name="Ichikawa N."/>
        </authorList>
    </citation>
    <scope>NUCLEOTIDE SEQUENCE [LARGE SCALE GENOMIC DNA]</scope>
    <source>
        <strain evidence="3 4">NBRC 3747</strain>
    </source>
</reference>
<keyword evidence="4" id="KW-1185">Reference proteome</keyword>
<sequence length="142" mass="14752">MASTPAASPTPPAGRYGDDPDERSRVPWLVTVVLAALVGAVVVGWIGISALRDPVQWKTIGFSVHGADTVDLTFEVTKDPESTASCRVRALSQSYAEVGVKDVQIGPGARTQRVTVVIPTAELAVSASVQTCDPVEDAPGAP</sequence>
<keyword evidence="2" id="KW-0472">Membrane</keyword>
<evidence type="ECO:0000313" key="3">
    <source>
        <dbReference type="EMBL" id="GEA79832.1"/>
    </source>
</evidence>
<feature type="region of interest" description="Disordered" evidence="1">
    <location>
        <begin position="1"/>
        <end position="21"/>
    </location>
</feature>
<evidence type="ECO:0000256" key="2">
    <source>
        <dbReference type="SAM" id="Phobius"/>
    </source>
</evidence>
<dbReference type="InterPro" id="IPR025443">
    <property type="entry name" value="DUF4307"/>
</dbReference>
<organism evidence="3 4">
    <name type="scientific">Cellulomonas uda</name>
    <dbReference type="NCBI Taxonomy" id="1714"/>
    <lineage>
        <taxon>Bacteria</taxon>
        <taxon>Bacillati</taxon>
        <taxon>Actinomycetota</taxon>
        <taxon>Actinomycetes</taxon>
        <taxon>Micrococcales</taxon>
        <taxon>Cellulomonadaceae</taxon>
        <taxon>Cellulomonas</taxon>
    </lineage>
</organism>
<feature type="transmembrane region" description="Helical" evidence="2">
    <location>
        <begin position="26"/>
        <end position="48"/>
    </location>
</feature>
<keyword evidence="2" id="KW-1133">Transmembrane helix</keyword>
<dbReference type="AlphaFoldDB" id="A0A4Y3K7B1"/>
<accession>A0A4Y3K7B1</accession>
<dbReference type="RefSeq" id="WP_141318079.1">
    <property type="nucleotide sequence ID" value="NZ_BJLP01000003.1"/>
</dbReference>
<name>A0A4Y3K7B1_CELUD</name>
<dbReference type="Pfam" id="PF14155">
    <property type="entry name" value="DUF4307"/>
    <property type="match status" value="1"/>
</dbReference>
<dbReference type="EMBL" id="BJLP01000003">
    <property type="protein sequence ID" value="GEA79832.1"/>
    <property type="molecule type" value="Genomic_DNA"/>
</dbReference>
<dbReference type="Proteomes" id="UP000315842">
    <property type="component" value="Unassembled WGS sequence"/>
</dbReference>